<dbReference type="UniPathway" id="UPA00666"/>
<evidence type="ECO:0000313" key="11">
    <source>
        <dbReference type="EMBL" id="ANG66159.1"/>
    </source>
</evidence>
<dbReference type="STRING" id="1143323.M787_002360"/>
<keyword evidence="11" id="KW-0449">Lipoprotein</keyword>
<dbReference type="Pfam" id="PF20154">
    <property type="entry name" value="LNT_N"/>
    <property type="match status" value="1"/>
</dbReference>
<keyword evidence="5 9" id="KW-0812">Transmembrane</keyword>
<feature type="transmembrane region" description="Helical" evidence="9">
    <location>
        <begin position="115"/>
        <end position="136"/>
    </location>
</feature>
<comment type="catalytic activity">
    <reaction evidence="9">
        <text>N-terminal S-1,2-diacyl-sn-glyceryl-L-cysteinyl-[lipoprotein] + a glycerophospholipid = N-acyl-S-1,2-diacyl-sn-glyceryl-L-cysteinyl-[lipoprotein] + a 2-acyl-sn-glycero-3-phospholipid + H(+)</text>
        <dbReference type="Rhea" id="RHEA:48228"/>
        <dbReference type="Rhea" id="RHEA-COMP:14681"/>
        <dbReference type="Rhea" id="RHEA-COMP:14684"/>
        <dbReference type="ChEBI" id="CHEBI:15378"/>
        <dbReference type="ChEBI" id="CHEBI:136912"/>
        <dbReference type="ChEBI" id="CHEBI:140656"/>
        <dbReference type="ChEBI" id="CHEBI:140657"/>
        <dbReference type="ChEBI" id="CHEBI:140660"/>
        <dbReference type="EC" id="2.3.1.269"/>
    </reaction>
</comment>
<dbReference type="GO" id="GO:0016410">
    <property type="term" value="F:N-acyltransferase activity"/>
    <property type="evidence" value="ECO:0007669"/>
    <property type="project" value="UniProtKB-UniRule"/>
</dbReference>
<evidence type="ECO:0000256" key="2">
    <source>
        <dbReference type="ARBA" id="ARBA00010065"/>
    </source>
</evidence>
<dbReference type="HAMAP" id="MF_01148">
    <property type="entry name" value="Lnt"/>
    <property type="match status" value="1"/>
</dbReference>
<dbReference type="PANTHER" id="PTHR38686:SF1">
    <property type="entry name" value="APOLIPOPROTEIN N-ACYLTRANSFERASE"/>
    <property type="match status" value="1"/>
</dbReference>
<evidence type="ECO:0000256" key="6">
    <source>
        <dbReference type="ARBA" id="ARBA00022989"/>
    </source>
</evidence>
<reference evidence="11 12" key="1">
    <citation type="journal article" date="2014" name="Syst. Appl. Microbiol.">
        <title>Evidence for the existence of two new members of the family Chlamydiaceae and proposal of Chlamydia avium sp. nov. and Chlamydia gallinacea sp. nov.</title>
        <authorList>
            <person name="Sachse K."/>
            <person name="Laroucau K."/>
            <person name="Riege K."/>
            <person name="Wehner S."/>
            <person name="Dilcher M."/>
            <person name="Creasy H.H."/>
            <person name="Weidmann M."/>
            <person name="Myers G."/>
            <person name="Vorimore F."/>
            <person name="Vicari N."/>
            <person name="Magnino S."/>
            <person name="Liebler-Tenorio E."/>
            <person name="Ruettger A."/>
            <person name="Bavoil P.M."/>
            <person name="Hufert F.T."/>
            <person name="Rossello-Mora R."/>
            <person name="Marz M."/>
        </authorList>
    </citation>
    <scope>NUCLEOTIDE SEQUENCE [LARGE SCALE GENOMIC DNA]</scope>
    <source>
        <strain evidence="11 12">08-1274/3</strain>
    </source>
</reference>
<dbReference type="PROSITE" id="PS50263">
    <property type="entry name" value="CN_HYDROLASE"/>
    <property type="match status" value="1"/>
</dbReference>
<dbReference type="Pfam" id="PF00795">
    <property type="entry name" value="CN_hydrolase"/>
    <property type="match status" value="1"/>
</dbReference>
<comment type="function">
    <text evidence="9">Catalyzes the phospholipid dependent N-acylation of the N-terminal cysteine of apolipoprotein, the last step in lipoprotein maturation.</text>
</comment>
<evidence type="ECO:0000259" key="10">
    <source>
        <dbReference type="PROSITE" id="PS50263"/>
    </source>
</evidence>
<dbReference type="Gene3D" id="3.60.110.10">
    <property type="entry name" value="Carbon-nitrogen hydrolase"/>
    <property type="match status" value="1"/>
</dbReference>
<dbReference type="Proteomes" id="UP000019147">
    <property type="component" value="Chromosome"/>
</dbReference>
<feature type="transmembrane region" description="Helical" evidence="9">
    <location>
        <begin position="27"/>
        <end position="42"/>
    </location>
</feature>
<evidence type="ECO:0000256" key="9">
    <source>
        <dbReference type="HAMAP-Rule" id="MF_01148"/>
    </source>
</evidence>
<dbReference type="eggNOG" id="COG0815">
    <property type="taxonomic scope" value="Bacteria"/>
</dbReference>
<evidence type="ECO:0000256" key="8">
    <source>
        <dbReference type="ARBA" id="ARBA00023315"/>
    </source>
</evidence>
<keyword evidence="8 9" id="KW-0012">Acyltransferase</keyword>
<dbReference type="OrthoDB" id="9804277at2"/>
<evidence type="ECO:0000256" key="1">
    <source>
        <dbReference type="ARBA" id="ARBA00004651"/>
    </source>
</evidence>
<dbReference type="EMBL" id="CP015840">
    <property type="protein sequence ID" value="ANG66159.1"/>
    <property type="molecule type" value="Genomic_DNA"/>
</dbReference>
<keyword evidence="7 9" id="KW-0472">Membrane</keyword>
<dbReference type="InterPro" id="IPR045378">
    <property type="entry name" value="LNT_N"/>
</dbReference>
<protein>
    <recommendedName>
        <fullName evidence="9">Apolipoprotein N-acyltransferase</fullName>
        <shortName evidence="9">ALP N-acyltransferase</shortName>
        <ecNumber evidence="9">2.3.1.269</ecNumber>
    </recommendedName>
</protein>
<dbReference type="InterPro" id="IPR003010">
    <property type="entry name" value="C-N_Hydrolase"/>
</dbReference>
<gene>
    <name evidence="9" type="primary">lnt</name>
    <name evidence="11" type="ORF">M787_002360</name>
</gene>
<name>A0A173DZ03_9CHLA</name>
<comment type="subcellular location">
    <subcellularLocation>
        <location evidence="1 9">Cell membrane</location>
        <topology evidence="1 9">Multi-pass membrane protein</topology>
    </subcellularLocation>
</comment>
<dbReference type="SUPFAM" id="SSF56317">
    <property type="entry name" value="Carbon-nitrogen hydrolase"/>
    <property type="match status" value="1"/>
</dbReference>
<accession>A0A173DZ03</accession>
<evidence type="ECO:0000256" key="7">
    <source>
        <dbReference type="ARBA" id="ARBA00023136"/>
    </source>
</evidence>
<proteinExistence type="inferred from homology"/>
<dbReference type="InterPro" id="IPR004563">
    <property type="entry name" value="Apolipo_AcylTrfase"/>
</dbReference>
<dbReference type="CDD" id="cd07571">
    <property type="entry name" value="ALP_N-acyl_transferase"/>
    <property type="match status" value="1"/>
</dbReference>
<feature type="transmembrane region" description="Helical" evidence="9">
    <location>
        <begin position="54"/>
        <end position="72"/>
    </location>
</feature>
<dbReference type="InterPro" id="IPR036526">
    <property type="entry name" value="C-N_Hydrolase_sf"/>
</dbReference>
<organism evidence="11 12">
    <name type="scientific">Chlamydia gallinacea 08-1274/3</name>
    <dbReference type="NCBI Taxonomy" id="1143323"/>
    <lineage>
        <taxon>Bacteria</taxon>
        <taxon>Pseudomonadati</taxon>
        <taxon>Chlamydiota</taxon>
        <taxon>Chlamydiia</taxon>
        <taxon>Chlamydiales</taxon>
        <taxon>Chlamydiaceae</taxon>
        <taxon>Chlamydia/Chlamydophila group</taxon>
        <taxon>Chlamydia</taxon>
    </lineage>
</organism>
<dbReference type="EC" id="2.3.1.269" evidence="9"/>
<dbReference type="GeneID" id="81478146"/>
<dbReference type="GO" id="GO:0005886">
    <property type="term" value="C:plasma membrane"/>
    <property type="evidence" value="ECO:0007669"/>
    <property type="project" value="UniProtKB-SubCell"/>
</dbReference>
<feature type="transmembrane region" description="Helical" evidence="9">
    <location>
        <begin position="84"/>
        <end position="108"/>
    </location>
</feature>
<dbReference type="AlphaFoldDB" id="A0A173DZ03"/>
<comment type="similarity">
    <text evidence="2 9">Belongs to the CN hydrolase family. Apolipoprotein N-acyltransferase subfamily.</text>
</comment>
<feature type="transmembrane region" description="Helical" evidence="9">
    <location>
        <begin position="156"/>
        <end position="181"/>
    </location>
</feature>
<evidence type="ECO:0000313" key="12">
    <source>
        <dbReference type="Proteomes" id="UP000019147"/>
    </source>
</evidence>
<comment type="pathway">
    <text evidence="9">Protein modification; lipoprotein biosynthesis (N-acyl transfer).</text>
</comment>
<evidence type="ECO:0000256" key="5">
    <source>
        <dbReference type="ARBA" id="ARBA00022692"/>
    </source>
</evidence>
<feature type="domain" description="CN hydrolase" evidence="10">
    <location>
        <begin position="219"/>
        <end position="499"/>
    </location>
</feature>
<dbReference type="RefSeq" id="WP_021828859.1">
    <property type="nucleotide sequence ID" value="NZ_CP015840.1"/>
</dbReference>
<evidence type="ECO:0000256" key="4">
    <source>
        <dbReference type="ARBA" id="ARBA00022679"/>
    </source>
</evidence>
<dbReference type="PANTHER" id="PTHR38686">
    <property type="entry name" value="APOLIPOPROTEIN N-ACYLTRANSFERASE"/>
    <property type="match status" value="1"/>
</dbReference>
<keyword evidence="3 9" id="KW-1003">Cell membrane</keyword>
<feature type="transmembrane region" description="Helical" evidence="9">
    <location>
        <begin position="188"/>
        <end position="206"/>
    </location>
</feature>
<keyword evidence="4 9" id="KW-0808">Transferase</keyword>
<dbReference type="GO" id="GO:0042158">
    <property type="term" value="P:lipoprotein biosynthetic process"/>
    <property type="evidence" value="ECO:0007669"/>
    <property type="project" value="UniProtKB-UniRule"/>
</dbReference>
<dbReference type="NCBIfam" id="TIGR00546">
    <property type="entry name" value="lnt"/>
    <property type="match status" value="1"/>
</dbReference>
<feature type="transmembrane region" description="Helical" evidence="9">
    <location>
        <begin position="508"/>
        <end position="531"/>
    </location>
</feature>
<dbReference type="KEGG" id="cgz:M787_002360"/>
<sequence>MFRIISFFCSWILIAFAQPDCSILFSCLGSAWGYGLLWYSLEPCTQHSLSWKKVFLIVFFWGITLYGWHFSWMLSDFYVGKFIYLVWAMLCGLLACLLSLFSCCLIYAIRKKMFAILWCFPGFWVGIEMLRFYFLLSGMSLDYLGWPITATAYGRQFGGIFGWAGESFLLVMTGISFYLVLLRKRYSFRLWLICALFPYVVGGLHYEYLKVGFSNRDSLRLAVIQPASSPYTNCTPGGAFCTWQRLIHLASIVKKPVDLVIFPEAVLPFAQDRKVYSYDESRSILAPLVDLKQRDEFLTNIDWMRALVDYFDCPVLMGLERFEERDSQVYVYNSATCLSHEGGVFSYDKRILVPGGEYIPCGRLGWFFCKKYFPEYALTCRRLPGIRSGVLKIQNLPKMGISICYEETFGNLLRQYKNEGAKFLVNLTNDGWYPSSRLPQVHFFHGILRNQELGMPCVRSCHTGVTVAADALGRVLHMLPYETCSRKAFPGVLQIDLPLQNYFTLYSWWGDLPMIILSIISLSWMGCYFGYRLLAKKEKG</sequence>
<evidence type="ECO:0000256" key="3">
    <source>
        <dbReference type="ARBA" id="ARBA00022475"/>
    </source>
</evidence>
<keyword evidence="6 9" id="KW-1133">Transmembrane helix</keyword>